<dbReference type="InterPro" id="IPR006143">
    <property type="entry name" value="RND_pump_MFP"/>
</dbReference>
<dbReference type="RefSeq" id="WP_017051214.1">
    <property type="nucleotide sequence ID" value="NZ_AJYW02000295.1"/>
</dbReference>
<dbReference type="GO" id="GO:0015562">
    <property type="term" value="F:efflux transmembrane transporter activity"/>
    <property type="evidence" value="ECO:0007669"/>
    <property type="project" value="TreeGrafter"/>
</dbReference>
<dbReference type="Gene3D" id="2.40.50.100">
    <property type="match status" value="1"/>
</dbReference>
<dbReference type="Gene3D" id="2.40.30.170">
    <property type="match status" value="1"/>
</dbReference>
<feature type="domain" description="YknX-like C-terminal permuted SH3-like" evidence="4">
    <location>
        <begin position="284"/>
        <end position="351"/>
    </location>
</feature>
<evidence type="ECO:0000259" key="2">
    <source>
        <dbReference type="Pfam" id="PF25876"/>
    </source>
</evidence>
<dbReference type="AlphaFoldDB" id="A0A1E5CMX0"/>
<accession>A0A1E5CMX0</accession>
<evidence type="ECO:0000313" key="6">
    <source>
        <dbReference type="Proteomes" id="UP000094165"/>
    </source>
</evidence>
<dbReference type="Pfam" id="PF25876">
    <property type="entry name" value="HH_MFP_RND"/>
    <property type="match status" value="1"/>
</dbReference>
<proteinExistence type="inferred from homology"/>
<dbReference type="SUPFAM" id="SSF111369">
    <property type="entry name" value="HlyD-like secretion proteins"/>
    <property type="match status" value="1"/>
</dbReference>
<evidence type="ECO:0000259" key="4">
    <source>
        <dbReference type="Pfam" id="PF25989"/>
    </source>
</evidence>
<dbReference type="Pfam" id="PF25917">
    <property type="entry name" value="BSH_RND"/>
    <property type="match status" value="1"/>
</dbReference>
<sequence>MKKNNGLIFSTPLLMIAISLGGCGDVEEVVKVEESTVRPVKTFTIQRTTESKKWEFPSTIKANKSTNLSFKNGGTLTVLNAKKGQIVAEGNLLAKIDDRDFKIQLASSEATYNQALKAFERAKTLINKKVISKSQFDELESVMISAKAKLNSDQKALDDTNIFAPFSGVISDVFFEQFDSVSGSSKVITLIDTTRLKVSFDLPADTLRTLDKKPDTKAFVVLQSQTDKKIDAKFEEISLETNQNSQSYETTMSFVPPQEFVVLPGMPATVLMESMGDADSNIFQIPASAILSSGDERYVWTVNNESNRANKVVVNVKDGIGEFLGVSSGLQLGDRVIISGASYVSEGMEVSEWEAK</sequence>
<dbReference type="InterPro" id="IPR058637">
    <property type="entry name" value="YknX-like_C"/>
</dbReference>
<dbReference type="Proteomes" id="UP000094165">
    <property type="component" value="Unassembled WGS sequence"/>
</dbReference>
<comment type="similarity">
    <text evidence="1">Belongs to the membrane fusion protein (MFP) (TC 8.A.1) family.</text>
</comment>
<dbReference type="Gene3D" id="2.40.420.20">
    <property type="match status" value="1"/>
</dbReference>
<name>A0A1E5CMX0_9VIBR</name>
<dbReference type="PANTHER" id="PTHR30469:SF20">
    <property type="entry name" value="EFFLUX RND TRANSPORTER PERIPLASMIC ADAPTOR SUBUNIT"/>
    <property type="match status" value="1"/>
</dbReference>
<keyword evidence="6" id="KW-1185">Reference proteome</keyword>
<feature type="domain" description="Multidrug resistance protein MdtA-like alpha-helical hairpin" evidence="2">
    <location>
        <begin position="101"/>
        <end position="160"/>
    </location>
</feature>
<dbReference type="GO" id="GO:1990281">
    <property type="term" value="C:efflux pump complex"/>
    <property type="evidence" value="ECO:0007669"/>
    <property type="project" value="TreeGrafter"/>
</dbReference>
<reference evidence="5 6" key="1">
    <citation type="journal article" date="2012" name="Science">
        <title>Ecological populations of bacteria act as socially cohesive units of antibiotic production and resistance.</title>
        <authorList>
            <person name="Cordero O.X."/>
            <person name="Wildschutte H."/>
            <person name="Kirkup B."/>
            <person name="Proehl S."/>
            <person name="Ngo L."/>
            <person name="Hussain F."/>
            <person name="Le Roux F."/>
            <person name="Mincer T."/>
            <person name="Polz M.F."/>
        </authorList>
    </citation>
    <scope>NUCLEOTIDE SEQUENCE [LARGE SCALE GENOMIC DNA]</scope>
    <source>
        <strain evidence="5 6">FF-238</strain>
    </source>
</reference>
<evidence type="ECO:0000256" key="1">
    <source>
        <dbReference type="ARBA" id="ARBA00009477"/>
    </source>
</evidence>
<dbReference type="Gene3D" id="1.10.287.470">
    <property type="entry name" value="Helix hairpin bin"/>
    <property type="match status" value="1"/>
</dbReference>
<dbReference type="EMBL" id="AJYW02000295">
    <property type="protein sequence ID" value="OEE71261.1"/>
    <property type="molecule type" value="Genomic_DNA"/>
</dbReference>
<protein>
    <submittedName>
        <fullName evidence="5">Uncharacterized protein</fullName>
    </submittedName>
</protein>
<dbReference type="Pfam" id="PF25989">
    <property type="entry name" value="YknX_C"/>
    <property type="match status" value="1"/>
</dbReference>
<dbReference type="InterPro" id="IPR058624">
    <property type="entry name" value="MdtA-like_HH"/>
</dbReference>
<dbReference type="PROSITE" id="PS51257">
    <property type="entry name" value="PROKAR_LIPOPROTEIN"/>
    <property type="match status" value="1"/>
</dbReference>
<comment type="caution">
    <text evidence="5">The sequence shown here is derived from an EMBL/GenBank/DDBJ whole genome shotgun (WGS) entry which is preliminary data.</text>
</comment>
<evidence type="ECO:0000259" key="3">
    <source>
        <dbReference type="Pfam" id="PF25917"/>
    </source>
</evidence>
<evidence type="ECO:0000313" key="5">
    <source>
        <dbReference type="EMBL" id="OEE71261.1"/>
    </source>
</evidence>
<dbReference type="PANTHER" id="PTHR30469">
    <property type="entry name" value="MULTIDRUG RESISTANCE PROTEIN MDTA"/>
    <property type="match status" value="1"/>
</dbReference>
<dbReference type="InterPro" id="IPR058625">
    <property type="entry name" value="MdtA-like_BSH"/>
</dbReference>
<organism evidence="5 6">
    <name type="scientific">Vibrio genomosp. F6 str. FF-238</name>
    <dbReference type="NCBI Taxonomy" id="1191298"/>
    <lineage>
        <taxon>Bacteria</taxon>
        <taxon>Pseudomonadati</taxon>
        <taxon>Pseudomonadota</taxon>
        <taxon>Gammaproteobacteria</taxon>
        <taxon>Vibrionales</taxon>
        <taxon>Vibrionaceae</taxon>
        <taxon>Vibrio</taxon>
    </lineage>
</organism>
<gene>
    <name evidence="5" type="ORF">A130_07975</name>
</gene>
<feature type="domain" description="Multidrug resistance protein MdtA-like barrel-sandwich hybrid" evidence="3">
    <location>
        <begin position="73"/>
        <end position="181"/>
    </location>
</feature>
<dbReference type="NCBIfam" id="TIGR01730">
    <property type="entry name" value="RND_mfp"/>
    <property type="match status" value="1"/>
</dbReference>